<dbReference type="InterPro" id="IPR002686">
    <property type="entry name" value="Transposase_17"/>
</dbReference>
<dbReference type="EMBL" id="JBHSWI010000001">
    <property type="protein sequence ID" value="MFC6645915.1"/>
    <property type="molecule type" value="Genomic_DNA"/>
</dbReference>
<dbReference type="SUPFAM" id="SSF143422">
    <property type="entry name" value="Transposase IS200-like"/>
    <property type="match status" value="1"/>
</dbReference>
<evidence type="ECO:0000259" key="1">
    <source>
        <dbReference type="SMART" id="SM01321"/>
    </source>
</evidence>
<reference evidence="3" key="1">
    <citation type="journal article" date="2019" name="Int. J. Syst. Evol. Microbiol.">
        <title>The Global Catalogue of Microorganisms (GCM) 10K type strain sequencing project: providing services to taxonomists for standard genome sequencing and annotation.</title>
        <authorList>
            <consortium name="The Broad Institute Genomics Platform"/>
            <consortium name="The Broad Institute Genome Sequencing Center for Infectious Disease"/>
            <person name="Wu L."/>
            <person name="Ma J."/>
        </authorList>
    </citation>
    <scope>NUCLEOTIDE SEQUENCE [LARGE SCALE GENOMIC DNA]</scope>
    <source>
        <strain evidence="3">CGMCC 1.16026</strain>
    </source>
</reference>
<accession>A0ABW1ZAJ2</accession>
<dbReference type="InterPro" id="IPR036515">
    <property type="entry name" value="Transposase_17_sf"/>
</dbReference>
<dbReference type="InterPro" id="IPR052715">
    <property type="entry name" value="RAYT_transposase"/>
</dbReference>
<feature type="domain" description="Transposase IS200-like" evidence="1">
    <location>
        <begin position="9"/>
        <end position="119"/>
    </location>
</feature>
<evidence type="ECO:0000313" key="3">
    <source>
        <dbReference type="Proteomes" id="UP001596391"/>
    </source>
</evidence>
<name>A0ABW1ZAJ2_9BACT</name>
<organism evidence="2 3">
    <name type="scientific">Granulicella cerasi</name>
    <dbReference type="NCBI Taxonomy" id="741063"/>
    <lineage>
        <taxon>Bacteria</taxon>
        <taxon>Pseudomonadati</taxon>
        <taxon>Acidobacteriota</taxon>
        <taxon>Terriglobia</taxon>
        <taxon>Terriglobales</taxon>
        <taxon>Acidobacteriaceae</taxon>
        <taxon>Granulicella</taxon>
    </lineage>
</organism>
<comment type="caution">
    <text evidence="2">The sequence shown here is derived from an EMBL/GenBank/DDBJ whole genome shotgun (WGS) entry which is preliminary data.</text>
</comment>
<gene>
    <name evidence="2" type="ORF">ACFQBQ_10060</name>
</gene>
<protein>
    <submittedName>
        <fullName evidence="2">Transposase</fullName>
    </submittedName>
</protein>
<dbReference type="PROSITE" id="PS51257">
    <property type="entry name" value="PROKAR_LIPOPROTEIN"/>
    <property type="match status" value="1"/>
</dbReference>
<dbReference type="RefSeq" id="WP_263369625.1">
    <property type="nucleotide sequence ID" value="NZ_JAGSYD010000001.1"/>
</dbReference>
<dbReference type="PANTHER" id="PTHR36966:SF1">
    <property type="entry name" value="REP-ASSOCIATED TYROSINE TRANSPOSASE"/>
    <property type="match status" value="1"/>
</dbReference>
<proteinExistence type="predicted"/>
<dbReference type="NCBIfam" id="NF047646">
    <property type="entry name" value="REP_Tyr_transpos"/>
    <property type="match status" value="1"/>
</dbReference>
<keyword evidence="3" id="KW-1185">Reference proteome</keyword>
<dbReference type="Proteomes" id="UP001596391">
    <property type="component" value="Unassembled WGS sequence"/>
</dbReference>
<dbReference type="PANTHER" id="PTHR36966">
    <property type="entry name" value="REP-ASSOCIATED TYROSINE TRANSPOSASE"/>
    <property type="match status" value="1"/>
</dbReference>
<sequence length="168" mass="19896">MTRGLERRYGGGHHFITFSCHSRKPYLATPQTRDIFLHCLEKIRSRYEFRIDSFVVMPEHVHMLVTEPKVTDLSVVMRALKLSVTQQVEQSPFWLPRFHDFNVLTDTKVMEKRRYIHRNPVSRGLVTRPEDWAWSSYRHWLSGEVGVVEVESTWTFAKRMADQTFAGR</sequence>
<dbReference type="Gene3D" id="3.30.70.1290">
    <property type="entry name" value="Transposase IS200-like"/>
    <property type="match status" value="1"/>
</dbReference>
<dbReference type="Pfam" id="PF01797">
    <property type="entry name" value="Y1_Tnp"/>
    <property type="match status" value="1"/>
</dbReference>
<dbReference type="SMART" id="SM01321">
    <property type="entry name" value="Y1_Tnp"/>
    <property type="match status" value="1"/>
</dbReference>
<evidence type="ECO:0000313" key="2">
    <source>
        <dbReference type="EMBL" id="MFC6645915.1"/>
    </source>
</evidence>